<organism evidence="1 2">
    <name type="scientific">Pseudothermotoga thermarum DSM 5069</name>
    <dbReference type="NCBI Taxonomy" id="688269"/>
    <lineage>
        <taxon>Bacteria</taxon>
        <taxon>Thermotogati</taxon>
        <taxon>Thermotogota</taxon>
        <taxon>Thermotogae</taxon>
        <taxon>Thermotogales</taxon>
        <taxon>Thermotogaceae</taxon>
        <taxon>Pseudothermotoga</taxon>
    </lineage>
</organism>
<dbReference type="eggNOG" id="ENOG5033E8Z">
    <property type="taxonomic scope" value="Bacteria"/>
</dbReference>
<proteinExistence type="predicted"/>
<dbReference type="PATRIC" id="fig|688269.3.peg.1243"/>
<keyword evidence="2" id="KW-1185">Reference proteome</keyword>
<dbReference type="HOGENOM" id="CLU_192806_0_0_0"/>
<name>F7YTQ2_9THEM</name>
<dbReference type="EMBL" id="CP002351">
    <property type="protein sequence ID" value="AEH51278.1"/>
    <property type="molecule type" value="Genomic_DNA"/>
</dbReference>
<dbReference type="AlphaFoldDB" id="F7YTQ2"/>
<dbReference type="KEGG" id="tta:Theth_1206"/>
<evidence type="ECO:0000313" key="1">
    <source>
        <dbReference type="EMBL" id="AEH51278.1"/>
    </source>
</evidence>
<dbReference type="RefSeq" id="WP_013932497.1">
    <property type="nucleotide sequence ID" value="NC_015707.1"/>
</dbReference>
<dbReference type="Pfam" id="PF16256">
    <property type="entry name" value="DUF4911"/>
    <property type="match status" value="1"/>
</dbReference>
<evidence type="ECO:0008006" key="3">
    <source>
        <dbReference type="Google" id="ProtNLM"/>
    </source>
</evidence>
<dbReference type="Proteomes" id="UP000006804">
    <property type="component" value="Chromosome"/>
</dbReference>
<evidence type="ECO:0000313" key="2">
    <source>
        <dbReference type="Proteomes" id="UP000006804"/>
    </source>
</evidence>
<protein>
    <recommendedName>
        <fullName evidence="3">DUF4911 domain-containing protein</fullName>
    </recommendedName>
</protein>
<sequence length="75" mass="8742">MEYDIYVKMAREDVHTLGYIVEAEDNLVNIRKYENGLLRILTTEGLKDEVLDFLNELKNFIPLEVVDVRVNNGDI</sequence>
<reference evidence="1 2" key="1">
    <citation type="submission" date="2010-11" db="EMBL/GenBank/DDBJ databases">
        <title>The complete genome of Thermotoga thermarum DSM 5069.</title>
        <authorList>
            <consortium name="US DOE Joint Genome Institute (JGI-PGF)"/>
            <person name="Lucas S."/>
            <person name="Copeland A."/>
            <person name="Lapidus A."/>
            <person name="Bruce D."/>
            <person name="Goodwin L."/>
            <person name="Pitluck S."/>
            <person name="Kyrpides N."/>
            <person name="Mavromatis K."/>
            <person name="Ivanova N."/>
            <person name="Zeytun A."/>
            <person name="Brettin T."/>
            <person name="Detter J.C."/>
            <person name="Tapia R."/>
            <person name="Han C."/>
            <person name="Land M."/>
            <person name="Hauser L."/>
            <person name="Markowitz V."/>
            <person name="Cheng J.-F."/>
            <person name="Hugenholtz P."/>
            <person name="Woyke T."/>
            <person name="Wu D."/>
            <person name="Spring S."/>
            <person name="Schroeder M."/>
            <person name="Brambilla E."/>
            <person name="Klenk H.-P."/>
            <person name="Eisen J.A."/>
        </authorList>
    </citation>
    <scope>NUCLEOTIDE SEQUENCE [LARGE SCALE GENOMIC DNA]</scope>
    <source>
        <strain evidence="1 2">DSM 5069</strain>
    </source>
</reference>
<gene>
    <name evidence="1" type="ORF">Theth_1206</name>
</gene>
<dbReference type="STRING" id="688269.Theth_1206"/>
<dbReference type="InterPro" id="IPR032587">
    <property type="entry name" value="DUF4911"/>
</dbReference>
<accession>F7YTQ2</accession>